<sequence>MGQALGCHMRRHMNESGNGAALVTRALLPEPMMTTLKKSSSGKRVACLDMSLGMVENLNLKLELGRTVC</sequence>
<dbReference type="AlphaFoldDB" id="A0A8S9JPT3"/>
<comment type="caution">
    <text evidence="1">The sequence shown here is derived from an EMBL/GenBank/DDBJ whole genome shotgun (WGS) entry which is preliminary data.</text>
</comment>
<proteinExistence type="predicted"/>
<protein>
    <submittedName>
        <fullName evidence="1">Uncharacterized protein</fullName>
    </submittedName>
</protein>
<evidence type="ECO:0000313" key="1">
    <source>
        <dbReference type="EMBL" id="KAF2583467.1"/>
    </source>
</evidence>
<dbReference type="Proteomes" id="UP000712281">
    <property type="component" value="Unassembled WGS sequence"/>
</dbReference>
<organism evidence="1 2">
    <name type="scientific">Brassica cretica</name>
    <name type="common">Mustard</name>
    <dbReference type="NCBI Taxonomy" id="69181"/>
    <lineage>
        <taxon>Eukaryota</taxon>
        <taxon>Viridiplantae</taxon>
        <taxon>Streptophyta</taxon>
        <taxon>Embryophyta</taxon>
        <taxon>Tracheophyta</taxon>
        <taxon>Spermatophyta</taxon>
        <taxon>Magnoliopsida</taxon>
        <taxon>eudicotyledons</taxon>
        <taxon>Gunneridae</taxon>
        <taxon>Pentapetalae</taxon>
        <taxon>rosids</taxon>
        <taxon>malvids</taxon>
        <taxon>Brassicales</taxon>
        <taxon>Brassicaceae</taxon>
        <taxon>Brassiceae</taxon>
        <taxon>Brassica</taxon>
    </lineage>
</organism>
<accession>A0A8S9JPT3</accession>
<reference evidence="1" key="1">
    <citation type="submission" date="2019-12" db="EMBL/GenBank/DDBJ databases">
        <title>Genome sequencing and annotation of Brassica cretica.</title>
        <authorList>
            <person name="Studholme D.J."/>
            <person name="Sarris P.F."/>
        </authorList>
    </citation>
    <scope>NUCLEOTIDE SEQUENCE</scope>
    <source>
        <strain evidence="1">PFS-001/15</strain>
        <tissue evidence="1">Leaf</tissue>
    </source>
</reference>
<evidence type="ECO:0000313" key="2">
    <source>
        <dbReference type="Proteomes" id="UP000712281"/>
    </source>
</evidence>
<dbReference type="EMBL" id="QGKW02001660">
    <property type="protein sequence ID" value="KAF2583467.1"/>
    <property type="molecule type" value="Genomic_DNA"/>
</dbReference>
<name>A0A8S9JPT3_BRACR</name>
<gene>
    <name evidence="1" type="ORF">F2Q68_00006539</name>
</gene>